<name>A0A8K1YQM3_9VIRU</name>
<dbReference type="GO" id="GO:0006351">
    <property type="term" value="P:DNA-templated transcription"/>
    <property type="evidence" value="ECO:0007669"/>
    <property type="project" value="InterPro"/>
</dbReference>
<dbReference type="Pfam" id="PF00978">
    <property type="entry name" value="RdRP_2"/>
    <property type="match status" value="1"/>
</dbReference>
<accession>A0A8K1YQM3</accession>
<dbReference type="GO" id="GO:0039694">
    <property type="term" value="P:viral RNA genome replication"/>
    <property type="evidence" value="ECO:0007669"/>
    <property type="project" value="InterPro"/>
</dbReference>
<keyword evidence="2" id="KW-0808">Transferase</keyword>
<dbReference type="PROSITE" id="PS50507">
    <property type="entry name" value="RDRP_SSRNA_POS"/>
    <property type="match status" value="1"/>
</dbReference>
<evidence type="ECO:0000259" key="5">
    <source>
        <dbReference type="PROSITE" id="PS50507"/>
    </source>
</evidence>
<evidence type="ECO:0000256" key="1">
    <source>
        <dbReference type="ARBA" id="ARBA00022484"/>
    </source>
</evidence>
<keyword evidence="1" id="KW-0696">RNA-directed RNA polymerase</keyword>
<evidence type="ECO:0000256" key="4">
    <source>
        <dbReference type="ARBA" id="ARBA00022953"/>
    </source>
</evidence>
<dbReference type="InterPro" id="IPR043502">
    <property type="entry name" value="DNA/RNA_pol_sf"/>
</dbReference>
<reference evidence="6" key="1">
    <citation type="submission" date="2021-09" db="EMBL/GenBank/DDBJ databases">
        <authorList>
            <person name="Li N.N."/>
        </authorList>
    </citation>
    <scope>NUCLEOTIDE SEQUENCE</scope>
    <source>
        <strain evidence="6">Novel_8</strain>
    </source>
</reference>
<proteinExistence type="predicted"/>
<sequence length="724" mass="80254">MMSPIAPSVCAFGARTRLASILIAFVLRPRLLAPPIMASLPRVPAKTVSNMVTSLETRVLNNLPLPHPSLVNPVLARPYPFLVTNVPTPPLQLHARLLTYQTVVTTKASHGQRAIDLKHLLQPTRRPIFHLFRTSPIIANVSDPRLRLPPAPDILAPLPSFLTSGLTNRDDRTHPTITLPAQTTPHSSFMSTAAASALPLGFRLDRLSSPCILLILDQLTPSIAPHLRERVSPSSLASTISRVYMNSVHLAKLATRSSLPMLSSALVRAPSATPSSPPCSCPFADTCAILTALSPVQISTAVYWLCHLDGVLDHTRPLQLDDWLLRYPKKRRDVMRKSADAALLNGLEPSESSTVKNFLKIESSEKNSDPRNISPRTDRFLTTIGPFISAIEHAAIHLPYLVKGLDPRRRTTVMEACRPYRYFYEIDYSRYDASISLEMMACFELQWLCLVYPPSVYPEFASALISCLSTNGVSDIGVTYRTYGTRCSGDAHTSIGNGMLNHYLTFLMTSHISDLVSFHEGDDGLICTLERIDDWFTVLPTLGFLIKLDLHSSLNDAAFCGMYLCDTPTGLASYSDPERTLVKLHVCKADGFPQNLLFAKALSVLSLNPSTPIITAWCMHILRCVQTPLSRPSRRHHLLRTITRIQSGGRRHFVSFTPRVTAISADIRAAFAHRTGISPGLQVEYEDYLLSLPFVPHRYHLLKRDLSIDTLDSTLHNFIDVMAA</sequence>
<evidence type="ECO:0000313" key="6">
    <source>
        <dbReference type="EMBL" id="UDL13953.1"/>
    </source>
</evidence>
<dbReference type="InterPro" id="IPR007094">
    <property type="entry name" value="RNA-dir_pol_PSvirus"/>
</dbReference>
<dbReference type="GO" id="GO:0003968">
    <property type="term" value="F:RNA-directed RNA polymerase activity"/>
    <property type="evidence" value="ECO:0007669"/>
    <property type="project" value="UniProtKB-KW"/>
</dbReference>
<keyword evidence="4" id="KW-0693">Viral RNA replication</keyword>
<organism evidence="6">
    <name type="scientific">Xiangshan sinhali-like virus</name>
    <dbReference type="NCBI Taxonomy" id="2886238"/>
    <lineage>
        <taxon>Viruses</taxon>
        <taxon>Riboviria</taxon>
        <taxon>Orthornavirae</taxon>
        <taxon>Kitrinoviricota</taxon>
        <taxon>Magsaviricetes</taxon>
        <taxon>Nodamuvirales</taxon>
        <taxon>Sinhaliviridae</taxon>
    </lineage>
</organism>
<dbReference type="SUPFAM" id="SSF56672">
    <property type="entry name" value="DNA/RNA polymerases"/>
    <property type="match status" value="1"/>
</dbReference>
<feature type="domain" description="RdRp catalytic" evidence="5">
    <location>
        <begin position="421"/>
        <end position="536"/>
    </location>
</feature>
<evidence type="ECO:0000256" key="2">
    <source>
        <dbReference type="ARBA" id="ARBA00022679"/>
    </source>
</evidence>
<dbReference type="GO" id="GO:0003723">
    <property type="term" value="F:RNA binding"/>
    <property type="evidence" value="ECO:0007669"/>
    <property type="project" value="InterPro"/>
</dbReference>
<evidence type="ECO:0000256" key="3">
    <source>
        <dbReference type="ARBA" id="ARBA00022695"/>
    </source>
</evidence>
<keyword evidence="3" id="KW-0548">Nucleotidyltransferase</keyword>
<dbReference type="EMBL" id="OK491484">
    <property type="protein sequence ID" value="UDL13953.1"/>
    <property type="molecule type" value="Genomic_RNA"/>
</dbReference>
<dbReference type="InterPro" id="IPR001788">
    <property type="entry name" value="RNA-dep_RNA_pol_alsuvir"/>
</dbReference>
<protein>
    <submittedName>
        <fullName evidence="6">RNA dependent RNA polymerase</fullName>
    </submittedName>
</protein>